<dbReference type="Pfam" id="PF03099">
    <property type="entry name" value="BPL_LplA_LipB"/>
    <property type="match status" value="1"/>
</dbReference>
<evidence type="ECO:0000256" key="1">
    <source>
        <dbReference type="ARBA" id="ARBA00022598"/>
    </source>
</evidence>
<evidence type="ECO:0000259" key="2">
    <source>
        <dbReference type="PROSITE" id="PS51733"/>
    </source>
</evidence>
<dbReference type="GO" id="GO:0004077">
    <property type="term" value="F:biotin--[biotin carboxyl-carrier protein] ligase activity"/>
    <property type="evidence" value="ECO:0007669"/>
    <property type="project" value="UniProtKB-EC"/>
</dbReference>
<evidence type="ECO:0000313" key="4">
    <source>
        <dbReference type="Proteomes" id="UP000435036"/>
    </source>
</evidence>
<sequence>MILLTDRFFKLYYPLQNNTFSGDSLPLRLIVLDEVDSTNDYLKTKLSNFKPFPEYTAIMAKNQTKGRGQRQNEWLAQPHVNITMSMLLLPDYLRISEHFQLNMAISLALVQWLDSIGVEAEIKWPNDLLIQGKKVCGILIENSVKGAAIRQSIVGIGINANQTEFPDSIAQKASSIFRETGYLIPNIAEACQAIQQHVRAYLEQVRTGSLSPTQLLADYNQRLFQKNKPALYKSEGKIFEATLSHVEADGRLYLLEGQKLSSYYFKEVEFLMQ</sequence>
<dbReference type="PANTHER" id="PTHR12835:SF5">
    <property type="entry name" value="BIOTIN--PROTEIN LIGASE"/>
    <property type="match status" value="1"/>
</dbReference>
<dbReference type="Gene3D" id="3.30.930.10">
    <property type="entry name" value="Bira Bifunctional Protein, Domain 2"/>
    <property type="match status" value="1"/>
</dbReference>
<protein>
    <submittedName>
        <fullName evidence="3">Biotin--[acetyl-CoA-carboxylase] ligase</fullName>
        <ecNumber evidence="3">6.3.4.15</ecNumber>
    </submittedName>
</protein>
<dbReference type="InterPro" id="IPR004408">
    <property type="entry name" value="Biotin_CoA_COase_ligase"/>
</dbReference>
<dbReference type="CDD" id="cd16442">
    <property type="entry name" value="BPL"/>
    <property type="match status" value="1"/>
</dbReference>
<dbReference type="PROSITE" id="PS51733">
    <property type="entry name" value="BPL_LPL_CATALYTIC"/>
    <property type="match status" value="1"/>
</dbReference>
<dbReference type="EC" id="6.3.4.15" evidence="3"/>
<dbReference type="GO" id="GO:0005737">
    <property type="term" value="C:cytoplasm"/>
    <property type="evidence" value="ECO:0007669"/>
    <property type="project" value="TreeGrafter"/>
</dbReference>
<evidence type="ECO:0000313" key="3">
    <source>
        <dbReference type="EMBL" id="MVZ61823.1"/>
    </source>
</evidence>
<accession>A0A6N8KWJ5</accession>
<dbReference type="InterPro" id="IPR004143">
    <property type="entry name" value="BPL_LPL_catalytic"/>
</dbReference>
<name>A0A6N8KWJ5_9SPHI</name>
<keyword evidence="4" id="KW-1185">Reference proteome</keyword>
<organism evidence="3 4">
    <name type="scientific">Sphingobacterium humi</name>
    <dbReference type="NCBI Taxonomy" id="1796905"/>
    <lineage>
        <taxon>Bacteria</taxon>
        <taxon>Pseudomonadati</taxon>
        <taxon>Bacteroidota</taxon>
        <taxon>Sphingobacteriia</taxon>
        <taxon>Sphingobacteriales</taxon>
        <taxon>Sphingobacteriaceae</taxon>
        <taxon>Sphingobacterium</taxon>
    </lineage>
</organism>
<dbReference type="EMBL" id="WSQA01000004">
    <property type="protein sequence ID" value="MVZ61823.1"/>
    <property type="molecule type" value="Genomic_DNA"/>
</dbReference>
<dbReference type="SUPFAM" id="SSF55681">
    <property type="entry name" value="Class II aaRS and biotin synthetases"/>
    <property type="match status" value="1"/>
</dbReference>
<reference evidence="3 4" key="1">
    <citation type="submission" date="2019-12" db="EMBL/GenBank/DDBJ databases">
        <authorList>
            <person name="Dong K."/>
        </authorList>
    </citation>
    <scope>NUCLEOTIDE SEQUENCE [LARGE SCALE GENOMIC DNA]</scope>
    <source>
        <strain evidence="3 4">JCM 31225</strain>
    </source>
</reference>
<dbReference type="InterPro" id="IPR045864">
    <property type="entry name" value="aa-tRNA-synth_II/BPL/LPL"/>
</dbReference>
<dbReference type="AlphaFoldDB" id="A0A6N8KWJ5"/>
<proteinExistence type="predicted"/>
<keyword evidence="1 3" id="KW-0436">Ligase</keyword>
<comment type="caution">
    <text evidence="3">The sequence shown here is derived from an EMBL/GenBank/DDBJ whole genome shotgun (WGS) entry which is preliminary data.</text>
</comment>
<gene>
    <name evidence="3" type="ORF">GQF63_07325</name>
</gene>
<dbReference type="Proteomes" id="UP000435036">
    <property type="component" value="Unassembled WGS sequence"/>
</dbReference>
<dbReference type="NCBIfam" id="TIGR00121">
    <property type="entry name" value="birA_ligase"/>
    <property type="match status" value="1"/>
</dbReference>
<dbReference type="PANTHER" id="PTHR12835">
    <property type="entry name" value="BIOTIN PROTEIN LIGASE"/>
    <property type="match status" value="1"/>
</dbReference>
<feature type="domain" description="BPL/LPL catalytic" evidence="2">
    <location>
        <begin position="14"/>
        <end position="206"/>
    </location>
</feature>